<evidence type="ECO:0000313" key="2">
    <source>
        <dbReference type="EMBL" id="AEW94663.1"/>
    </source>
</evidence>
<gene>
    <name evidence="2" type="ordered locus">SCATT_22920</name>
</gene>
<sequence>MGKSMTAWVLICNPRKYRLQEMLDDDRELTSWSVGRHLHEMREGDPFALWVSGPRGGVVATGQLTGGPFWLDEEGDDGYWTEAPGPRHVAPLNVEQWLKSSIPREWFSSHSAFAGATVLTQPFATNPHRLTDQQWEALAAEVEQAVTRTPEVQLPGNDDWDLRPGDEIRRVDLHTRYGGSRQGRISPSNTTNNVIFFTDPRTGEQHGYEDVWESEDRFRYTGEGQVGDQVFARGNKAIRDHLRDGRHLRLFIGSRGKVRYAGEWILDPNGPYSWGHAPSTEGGGDRKVIYFHMIRVGAAVTAPDVPVGTEYWVEDESTVPAPAVPSAPDPALMGEILSKHRQLQNALAQQVRDRGMKPLSPTPTDPAFDLAWQDGDTLTVTEVKSLRLQNESHQLRTGLGQLLDYVDQLSARAPQVRGVLWVERAPSEDRWLGICERAGVVLAWPGADRKAWT</sequence>
<dbReference type="OrthoDB" id="4939521at2"/>
<proteinExistence type="predicted"/>
<feature type="domain" description="ScoMcrA-like SRA" evidence="1">
    <location>
        <begin position="169"/>
        <end position="298"/>
    </location>
</feature>
<name>F8JY81_STREN</name>
<reference evidence="3" key="1">
    <citation type="submission" date="2011-12" db="EMBL/GenBank/DDBJ databases">
        <title>Complete genome sequence of Streptomyces cattleya strain DSM 46488.</title>
        <authorList>
            <person name="Ou H.-Y."/>
            <person name="Li P."/>
            <person name="Zhao C."/>
            <person name="O'Hagan D."/>
            <person name="Deng Z."/>
        </authorList>
    </citation>
    <scope>NUCLEOTIDE SEQUENCE [LARGE SCALE GENOMIC DNA]</scope>
    <source>
        <strain evidence="3">ATCC 35852 / DSM 46488 / JCM 4925 / NBRC 14057 / NRRL 8057</strain>
    </source>
</reference>
<keyword evidence="3" id="KW-1185">Reference proteome</keyword>
<dbReference type="Proteomes" id="UP000007842">
    <property type="component" value="Chromosome"/>
</dbReference>
<dbReference type="EMBL" id="CP003219">
    <property type="protein sequence ID" value="AEW94663.1"/>
    <property type="molecule type" value="Genomic_DNA"/>
</dbReference>
<dbReference type="STRING" id="1003195.SCATT_22920"/>
<dbReference type="eggNOG" id="COG3440">
    <property type="taxonomic scope" value="Bacteria"/>
</dbReference>
<protein>
    <recommendedName>
        <fullName evidence="1">ScoMcrA-like SRA domain-containing protein</fullName>
    </recommendedName>
</protein>
<organism evidence="2 3">
    <name type="scientific">Streptantibioticus cattleyicolor (strain ATCC 35852 / DSM 46488 / JCM 4925 / NBRC 14057 / NRRL 8057)</name>
    <name type="common">Streptomyces cattleya</name>
    <dbReference type="NCBI Taxonomy" id="1003195"/>
    <lineage>
        <taxon>Bacteria</taxon>
        <taxon>Bacillati</taxon>
        <taxon>Actinomycetota</taxon>
        <taxon>Actinomycetes</taxon>
        <taxon>Kitasatosporales</taxon>
        <taxon>Streptomycetaceae</taxon>
        <taxon>Streptantibioticus</taxon>
    </lineage>
</organism>
<dbReference type="KEGG" id="scy:SCATT_22920"/>
<evidence type="ECO:0000259" key="1">
    <source>
        <dbReference type="Pfam" id="PF26348"/>
    </source>
</evidence>
<dbReference type="InterPro" id="IPR015947">
    <property type="entry name" value="PUA-like_sf"/>
</dbReference>
<dbReference type="AlphaFoldDB" id="F8JY81"/>
<accession>G8WQD1</accession>
<dbReference type="PATRIC" id="fig|1003195.29.peg.2298"/>
<dbReference type="RefSeq" id="WP_014143055.1">
    <property type="nucleotide sequence ID" value="NC_016111.1"/>
</dbReference>
<dbReference type="HOGENOM" id="CLU_603967_0_0_11"/>
<accession>F8JY81</accession>
<dbReference type="Pfam" id="PF26348">
    <property type="entry name" value="SRA_ScoMcrA"/>
    <property type="match status" value="1"/>
</dbReference>
<evidence type="ECO:0000313" key="3">
    <source>
        <dbReference type="Proteomes" id="UP000007842"/>
    </source>
</evidence>
<dbReference type="KEGG" id="sct:SCAT_2309"/>
<dbReference type="InterPro" id="IPR058712">
    <property type="entry name" value="SRA_ScoMcrA"/>
</dbReference>
<dbReference type="SUPFAM" id="SSF88697">
    <property type="entry name" value="PUA domain-like"/>
    <property type="match status" value="1"/>
</dbReference>